<name>A0A7D9HR83_PARCT</name>
<dbReference type="PRINTS" id="PR00262">
    <property type="entry name" value="IL1HBGF"/>
</dbReference>
<dbReference type="OrthoDB" id="5987799at2759"/>
<dbReference type="EMBL" id="CACRXK020001879">
    <property type="protein sequence ID" value="CAB3991578.1"/>
    <property type="molecule type" value="Genomic_DNA"/>
</dbReference>
<reference evidence="2" key="1">
    <citation type="submission" date="2020-04" db="EMBL/GenBank/DDBJ databases">
        <authorList>
            <person name="Alioto T."/>
            <person name="Alioto T."/>
            <person name="Gomez Garrido J."/>
        </authorList>
    </citation>
    <scope>NUCLEOTIDE SEQUENCE</scope>
    <source>
        <strain evidence="2">A484AB</strain>
    </source>
</reference>
<keyword evidence="3" id="KW-1185">Reference proteome</keyword>
<accession>A0A7D9HR83</accession>
<comment type="similarity">
    <text evidence="1">Belongs to the heparin-binding growth factors family.</text>
</comment>
<dbReference type="PANTHER" id="PTHR11486">
    <property type="entry name" value="FIBROBLAST GROWTH FACTOR"/>
    <property type="match status" value="1"/>
</dbReference>
<evidence type="ECO:0000313" key="2">
    <source>
        <dbReference type="EMBL" id="CAB3991578.1"/>
    </source>
</evidence>
<dbReference type="Gene3D" id="2.80.10.50">
    <property type="match status" value="1"/>
</dbReference>
<dbReference type="GO" id="GO:0008083">
    <property type="term" value="F:growth factor activity"/>
    <property type="evidence" value="ECO:0007669"/>
    <property type="project" value="InterPro"/>
</dbReference>
<dbReference type="Proteomes" id="UP001152795">
    <property type="component" value="Unassembled WGS sequence"/>
</dbReference>
<dbReference type="InterPro" id="IPR008996">
    <property type="entry name" value="IL1/FGF"/>
</dbReference>
<dbReference type="SUPFAM" id="SSF50353">
    <property type="entry name" value="Cytokine"/>
    <property type="match status" value="1"/>
</dbReference>
<proteinExistence type="inferred from homology"/>
<evidence type="ECO:0000313" key="3">
    <source>
        <dbReference type="Proteomes" id="UP001152795"/>
    </source>
</evidence>
<gene>
    <name evidence="2" type="ORF">PACLA_8A001630</name>
</gene>
<dbReference type="AlphaFoldDB" id="A0A7D9HR83"/>
<dbReference type="InterPro" id="IPR056378">
    <property type="entry name" value="Let-756-like_FGF"/>
</dbReference>
<dbReference type="CDD" id="cd00058">
    <property type="entry name" value="beta-trefoil_FGF"/>
    <property type="match status" value="1"/>
</dbReference>
<evidence type="ECO:0000256" key="1">
    <source>
        <dbReference type="ARBA" id="ARBA00007936"/>
    </source>
</evidence>
<comment type="caution">
    <text evidence="2">The sequence shown here is derived from an EMBL/GenBank/DDBJ whole genome shotgun (WGS) entry which is preliminary data.</text>
</comment>
<sequence>MDKIQELYHRKSFQQKRSYHQWHYGENNQSRLAQTATFELQSFGPSIIRIKSLATNYYLVMKKNGLFTGDKRAGTLQSLFRETHQYNAFNSYASVKYFHKYHYDMYIGIKHNGKMKRAMKTHRVQSATQFVVIKV</sequence>
<dbReference type="SMART" id="SM00442">
    <property type="entry name" value="FGF"/>
    <property type="match status" value="1"/>
</dbReference>
<dbReference type="Pfam" id="PF00167">
    <property type="entry name" value="FGF"/>
    <property type="match status" value="1"/>
</dbReference>
<protein>
    <submittedName>
        <fullName evidence="2">Fibroblast growth factor 1-like</fullName>
    </submittedName>
</protein>
<organism evidence="2 3">
    <name type="scientific">Paramuricea clavata</name>
    <name type="common">Red gorgonian</name>
    <name type="synonym">Violescent sea-whip</name>
    <dbReference type="NCBI Taxonomy" id="317549"/>
    <lineage>
        <taxon>Eukaryota</taxon>
        <taxon>Metazoa</taxon>
        <taxon>Cnidaria</taxon>
        <taxon>Anthozoa</taxon>
        <taxon>Octocorallia</taxon>
        <taxon>Malacalcyonacea</taxon>
        <taxon>Plexauridae</taxon>
        <taxon>Paramuricea</taxon>
    </lineage>
</organism>
<dbReference type="InterPro" id="IPR002209">
    <property type="entry name" value="Fibroblast_GF_fam"/>
</dbReference>